<feature type="non-terminal residue" evidence="1">
    <location>
        <position position="1"/>
    </location>
</feature>
<dbReference type="Proteomes" id="UP001434883">
    <property type="component" value="Unassembled WGS sequence"/>
</dbReference>
<protein>
    <submittedName>
        <fullName evidence="1">Uncharacterized protein</fullName>
    </submittedName>
</protein>
<gene>
    <name evidence="1" type="ORF">XENOCAPTIV_000081</name>
</gene>
<reference evidence="1 2" key="1">
    <citation type="submission" date="2021-06" db="EMBL/GenBank/DDBJ databases">
        <authorList>
            <person name="Palmer J.M."/>
        </authorList>
    </citation>
    <scope>NUCLEOTIDE SEQUENCE [LARGE SCALE GENOMIC DNA]</scope>
    <source>
        <strain evidence="1 2">XC_2019</strain>
        <tissue evidence="1">Muscle</tissue>
    </source>
</reference>
<sequence length="85" mass="9073">MLSFSERLHSLLAVPSFSPDLMQVFVCFQEDIGRTSTTTSGREATLALASALAAFPSSFLGEGSVLERAPWSSGPPEMIAVKLLL</sequence>
<evidence type="ECO:0000313" key="2">
    <source>
        <dbReference type="Proteomes" id="UP001434883"/>
    </source>
</evidence>
<name>A0ABV0RDB0_9TELE</name>
<proteinExistence type="predicted"/>
<dbReference type="EMBL" id="JAHRIN010042110">
    <property type="protein sequence ID" value="MEQ2205477.1"/>
    <property type="molecule type" value="Genomic_DNA"/>
</dbReference>
<keyword evidence="2" id="KW-1185">Reference proteome</keyword>
<organism evidence="1 2">
    <name type="scientific">Xenoophorus captivus</name>
    <dbReference type="NCBI Taxonomy" id="1517983"/>
    <lineage>
        <taxon>Eukaryota</taxon>
        <taxon>Metazoa</taxon>
        <taxon>Chordata</taxon>
        <taxon>Craniata</taxon>
        <taxon>Vertebrata</taxon>
        <taxon>Euteleostomi</taxon>
        <taxon>Actinopterygii</taxon>
        <taxon>Neopterygii</taxon>
        <taxon>Teleostei</taxon>
        <taxon>Neoteleostei</taxon>
        <taxon>Acanthomorphata</taxon>
        <taxon>Ovalentaria</taxon>
        <taxon>Atherinomorphae</taxon>
        <taxon>Cyprinodontiformes</taxon>
        <taxon>Goodeidae</taxon>
        <taxon>Xenoophorus</taxon>
    </lineage>
</organism>
<accession>A0ABV0RDB0</accession>
<evidence type="ECO:0000313" key="1">
    <source>
        <dbReference type="EMBL" id="MEQ2205477.1"/>
    </source>
</evidence>
<comment type="caution">
    <text evidence="1">The sequence shown here is derived from an EMBL/GenBank/DDBJ whole genome shotgun (WGS) entry which is preliminary data.</text>
</comment>